<feature type="transmembrane region" description="Helical" evidence="8">
    <location>
        <begin position="434"/>
        <end position="458"/>
    </location>
</feature>
<feature type="transmembrane region" description="Helical" evidence="8">
    <location>
        <begin position="375"/>
        <end position="396"/>
    </location>
</feature>
<proteinExistence type="predicted"/>
<feature type="transmembrane region" description="Helical" evidence="8">
    <location>
        <begin position="408"/>
        <end position="428"/>
    </location>
</feature>
<dbReference type="PRINTS" id="PR01806">
    <property type="entry name" value="VIRFACTRMVIN"/>
</dbReference>
<organism evidence="9 10">
    <name type="scientific">Intrasporangium chromatireducens Q5-1</name>
    <dbReference type="NCBI Taxonomy" id="584657"/>
    <lineage>
        <taxon>Bacteria</taxon>
        <taxon>Bacillati</taxon>
        <taxon>Actinomycetota</taxon>
        <taxon>Actinomycetes</taxon>
        <taxon>Micrococcales</taxon>
        <taxon>Intrasporangiaceae</taxon>
        <taxon>Intrasporangium</taxon>
    </lineage>
</organism>
<protein>
    <submittedName>
        <fullName evidence="9">Integral membrane protein MviN</fullName>
    </submittedName>
</protein>
<feature type="transmembrane region" description="Helical" evidence="8">
    <location>
        <begin position="249"/>
        <end position="271"/>
    </location>
</feature>
<dbReference type="GO" id="GO:0034204">
    <property type="term" value="P:lipid translocation"/>
    <property type="evidence" value="ECO:0007669"/>
    <property type="project" value="TreeGrafter"/>
</dbReference>
<accession>W9GQ84</accession>
<evidence type="ECO:0000313" key="10">
    <source>
        <dbReference type="Proteomes" id="UP000019494"/>
    </source>
</evidence>
<evidence type="ECO:0000256" key="1">
    <source>
        <dbReference type="ARBA" id="ARBA00004651"/>
    </source>
</evidence>
<dbReference type="Proteomes" id="UP000019494">
    <property type="component" value="Unassembled WGS sequence"/>
</dbReference>
<evidence type="ECO:0000256" key="6">
    <source>
        <dbReference type="ARBA" id="ARBA00022989"/>
    </source>
</evidence>
<feature type="transmembrane region" description="Helical" evidence="8">
    <location>
        <begin position="201"/>
        <end position="228"/>
    </location>
</feature>
<dbReference type="OrthoDB" id="9786339at2"/>
<reference evidence="10" key="1">
    <citation type="submission" date="2013-08" db="EMBL/GenBank/DDBJ databases">
        <title>Intrasporangium oryzae NRRL B-24470.</title>
        <authorList>
            <person name="Liu H."/>
            <person name="Wang G."/>
        </authorList>
    </citation>
    <scope>NUCLEOTIDE SEQUENCE [LARGE SCALE GENOMIC DNA]</scope>
    <source>
        <strain evidence="10">Q5-1</strain>
    </source>
</reference>
<dbReference type="RefSeq" id="WP_034716280.1">
    <property type="nucleotide sequence ID" value="NZ_AWQS01000072.1"/>
</dbReference>
<feature type="transmembrane region" description="Helical" evidence="8">
    <location>
        <begin position="53"/>
        <end position="71"/>
    </location>
</feature>
<keyword evidence="2" id="KW-1003">Cell membrane</keyword>
<feature type="transmembrane region" description="Helical" evidence="8">
    <location>
        <begin position="158"/>
        <end position="181"/>
    </location>
</feature>
<evidence type="ECO:0000256" key="8">
    <source>
        <dbReference type="SAM" id="Phobius"/>
    </source>
</evidence>
<feature type="transmembrane region" description="Helical" evidence="8">
    <location>
        <begin position="125"/>
        <end position="146"/>
    </location>
</feature>
<dbReference type="GO" id="GO:0015648">
    <property type="term" value="F:lipid-linked peptidoglycan transporter activity"/>
    <property type="evidence" value="ECO:0007669"/>
    <property type="project" value="TreeGrafter"/>
</dbReference>
<evidence type="ECO:0000256" key="3">
    <source>
        <dbReference type="ARBA" id="ARBA00022692"/>
    </source>
</evidence>
<name>W9GQ84_9MICO</name>
<dbReference type="AlphaFoldDB" id="W9GQ84"/>
<dbReference type="InterPro" id="IPR004268">
    <property type="entry name" value="MurJ"/>
</dbReference>
<dbReference type="GO" id="GO:0008360">
    <property type="term" value="P:regulation of cell shape"/>
    <property type="evidence" value="ECO:0007669"/>
    <property type="project" value="UniProtKB-KW"/>
</dbReference>
<evidence type="ECO:0000313" key="9">
    <source>
        <dbReference type="EMBL" id="EWT05999.1"/>
    </source>
</evidence>
<sequence length="557" mass="58336">MAGGSLARSSLVMVGGSFASRALGVVRGALMTAIIGTLAAGDAFGLANTLPNVLYLLAAGGILNAVLVPALSRAMKLEDGGQEFTDRVITVALTGMAILTAIVMLGAGFFVWLLSGDRGPQFSSLALAFTLMCMPQVFFYGVYALLGQILNARERFGAFAWAPFVANVVAIIGLIVFMVVYPDPHQVDGGGRRLPRPPEAWTGGMIWLFAGTATLSVVAQALWLVPALRRAGFTYRPRWGLRGVGLGGVSRLALWAFAGLAVSQLGFFINTAVLNHAAGFGTADRPIRGPLLYQVAFTIFMLPHAFVAVSIITALFPRLSRDAADGDTPALLGNFRRGLTLPLVANLPVMVFMIICARPLVALLNPGIDAVSIELGGYALTVMVLGIIPFGIDLLCYRTFFALDDGRAPLAMQVVLTSVTAVAGGLTYVAPPQWALGIVAAGMTVGNILSSGTGLFLLRRRLGSLGLSRVLVSTARIGVAAVAAALFGGGAFAVVSPIIGDLADMSTWQRVFGNGLVLALSGLVFVVVYLGAAAVLHVPEVREVAALVRRRTARSRQ</sequence>
<feature type="transmembrane region" description="Helical" evidence="8">
    <location>
        <begin position="21"/>
        <end position="41"/>
    </location>
</feature>
<evidence type="ECO:0000256" key="4">
    <source>
        <dbReference type="ARBA" id="ARBA00022960"/>
    </source>
</evidence>
<keyword evidence="10" id="KW-1185">Reference proteome</keyword>
<gene>
    <name evidence="9" type="ORF">N864_00920</name>
</gene>
<evidence type="ECO:0000256" key="5">
    <source>
        <dbReference type="ARBA" id="ARBA00022984"/>
    </source>
</evidence>
<dbReference type="InterPro" id="IPR051050">
    <property type="entry name" value="Lipid_II_flippase_MurJ/MviN"/>
</dbReference>
<dbReference type="PANTHER" id="PTHR47019">
    <property type="entry name" value="LIPID II FLIPPASE MURJ"/>
    <property type="match status" value="1"/>
</dbReference>
<keyword evidence="6 8" id="KW-1133">Transmembrane helix</keyword>
<feature type="transmembrane region" description="Helical" evidence="8">
    <location>
        <begin position="291"/>
        <end position="317"/>
    </location>
</feature>
<comment type="caution">
    <text evidence="9">The sequence shown here is derived from an EMBL/GenBank/DDBJ whole genome shotgun (WGS) entry which is preliminary data.</text>
</comment>
<keyword evidence="7 8" id="KW-0472">Membrane</keyword>
<dbReference type="NCBIfam" id="TIGR01695">
    <property type="entry name" value="murJ_mviN"/>
    <property type="match status" value="1"/>
</dbReference>
<feature type="transmembrane region" description="Helical" evidence="8">
    <location>
        <begin position="479"/>
        <end position="499"/>
    </location>
</feature>
<keyword evidence="4" id="KW-0133">Cell shape</keyword>
<feature type="transmembrane region" description="Helical" evidence="8">
    <location>
        <begin position="511"/>
        <end position="536"/>
    </location>
</feature>
<evidence type="ECO:0000256" key="2">
    <source>
        <dbReference type="ARBA" id="ARBA00022475"/>
    </source>
</evidence>
<dbReference type="GO" id="GO:0005886">
    <property type="term" value="C:plasma membrane"/>
    <property type="evidence" value="ECO:0007669"/>
    <property type="project" value="UniProtKB-SubCell"/>
</dbReference>
<dbReference type="PATRIC" id="fig|584657.3.peg.2103"/>
<dbReference type="PANTHER" id="PTHR47019:SF1">
    <property type="entry name" value="LIPID II FLIPPASE MURJ"/>
    <property type="match status" value="1"/>
</dbReference>
<feature type="transmembrane region" description="Helical" evidence="8">
    <location>
        <begin position="91"/>
        <end position="113"/>
    </location>
</feature>
<keyword evidence="5" id="KW-0573">Peptidoglycan synthesis</keyword>
<comment type="subcellular location">
    <subcellularLocation>
        <location evidence="1">Cell membrane</location>
        <topology evidence="1">Multi-pass membrane protein</topology>
    </subcellularLocation>
</comment>
<feature type="transmembrane region" description="Helical" evidence="8">
    <location>
        <begin position="338"/>
        <end position="363"/>
    </location>
</feature>
<dbReference type="EMBL" id="AWQS01000072">
    <property type="protein sequence ID" value="EWT05999.1"/>
    <property type="molecule type" value="Genomic_DNA"/>
</dbReference>
<keyword evidence="3 8" id="KW-0812">Transmembrane</keyword>
<dbReference type="Pfam" id="PF03023">
    <property type="entry name" value="MurJ"/>
    <property type="match status" value="1"/>
</dbReference>
<evidence type="ECO:0000256" key="7">
    <source>
        <dbReference type="ARBA" id="ARBA00023136"/>
    </source>
</evidence>
<dbReference type="GO" id="GO:0009252">
    <property type="term" value="P:peptidoglycan biosynthetic process"/>
    <property type="evidence" value="ECO:0007669"/>
    <property type="project" value="UniProtKB-KW"/>
</dbReference>